<keyword evidence="4" id="KW-1003">Cell membrane</keyword>
<dbReference type="Pfam" id="PF25917">
    <property type="entry name" value="BSH_RND"/>
    <property type="match status" value="1"/>
</dbReference>
<accession>A0A4Q1HE97</accession>
<dbReference type="InterPro" id="IPR058624">
    <property type="entry name" value="MdtA-like_HH"/>
</dbReference>
<dbReference type="AlphaFoldDB" id="A0A4Q1HE97"/>
<proteinExistence type="inferred from homology"/>
<dbReference type="InterPro" id="IPR058627">
    <property type="entry name" value="MdtA-like_C"/>
</dbReference>
<sequence>MVEPTAATKSARTRRRVIGWTIVVLIVAGIAWLVLRPANQGGRGPRNGQHAAASAPGATGAPTGGTPQAAGAQGQQQGAQGGAGRGPRPGGRAAGPAGAGMGEAAVPVRVFTAATQDMDISLPALGTVTAYNTVTVRSRVDGELVKVNFKEGQYVKAGDVLAQVDPRPYEVQLAQALGTQTQNLAQLDNARRDLARYQALLKQESIAKQQVDTQAALVRQYEGTAKTDQANVDSARLQLTYARITAPLTGRLGLRQVDQGNLVSSGDTNGLVVITQTQPIAVVFTLPETQLPAVREQLRAGHAMEVFAYDRANTKLLSSGTLETLDNQIDVTTGTLKLKARFDNTDDILFPNQFVNVRLHVETRKGVTVIPNGAVQRGSKGPFVFVAQPDNTVVVRQLKLGPVNNDMVAIEDGLKPGDRVVTEGTDRLRAGAKVEVVTDPTSTIPATPGAALGAEPGASTAVPARTTP</sequence>
<evidence type="ECO:0000256" key="7">
    <source>
        <dbReference type="SAM" id="MobiDB-lite"/>
    </source>
</evidence>
<dbReference type="EMBL" id="PYAL01000008">
    <property type="protein sequence ID" value="RXN84593.1"/>
    <property type="molecule type" value="Genomic_DNA"/>
</dbReference>
<feature type="compositionally biased region" description="Gly residues" evidence="7">
    <location>
        <begin position="79"/>
        <end position="100"/>
    </location>
</feature>
<gene>
    <name evidence="13" type="ORF">C7R54_24820</name>
</gene>
<evidence type="ECO:0000259" key="9">
    <source>
        <dbReference type="Pfam" id="PF25876"/>
    </source>
</evidence>
<dbReference type="GO" id="GO:0030313">
    <property type="term" value="C:cell envelope"/>
    <property type="evidence" value="ECO:0007669"/>
    <property type="project" value="UniProtKB-SubCell"/>
</dbReference>
<dbReference type="RefSeq" id="WP_129153452.1">
    <property type="nucleotide sequence ID" value="NZ_JBHSDO010000018.1"/>
</dbReference>
<feature type="domain" description="Multidrug resistance protein MdtA-like beta-barrel" evidence="11">
    <location>
        <begin position="279"/>
        <end position="362"/>
    </location>
</feature>
<comment type="subcellular location">
    <subcellularLocation>
        <location evidence="1">Cell membrane</location>
    </subcellularLocation>
</comment>
<dbReference type="InterPro" id="IPR006143">
    <property type="entry name" value="RND_pump_MFP"/>
</dbReference>
<name>A0A4Q1HE97_9BURK</name>
<dbReference type="OrthoDB" id="9783047at2"/>
<evidence type="ECO:0000256" key="3">
    <source>
        <dbReference type="ARBA" id="ARBA00022448"/>
    </source>
</evidence>
<dbReference type="Pfam" id="PF25944">
    <property type="entry name" value="Beta-barrel_RND"/>
    <property type="match status" value="1"/>
</dbReference>
<feature type="compositionally biased region" description="Low complexity" evidence="7">
    <location>
        <begin position="51"/>
        <end position="78"/>
    </location>
</feature>
<dbReference type="Proteomes" id="UP000290849">
    <property type="component" value="Unassembled WGS sequence"/>
</dbReference>
<dbReference type="GO" id="GO:1990281">
    <property type="term" value="C:efflux pump complex"/>
    <property type="evidence" value="ECO:0007669"/>
    <property type="project" value="TreeGrafter"/>
</dbReference>
<evidence type="ECO:0000256" key="1">
    <source>
        <dbReference type="ARBA" id="ARBA00004236"/>
    </source>
</evidence>
<dbReference type="GO" id="GO:0015562">
    <property type="term" value="F:efflux transmembrane transporter activity"/>
    <property type="evidence" value="ECO:0007669"/>
    <property type="project" value="TreeGrafter"/>
</dbReference>
<dbReference type="Gene3D" id="2.40.50.100">
    <property type="match status" value="1"/>
</dbReference>
<dbReference type="PANTHER" id="PTHR30469">
    <property type="entry name" value="MULTIDRUG RESISTANCE PROTEIN MDTA"/>
    <property type="match status" value="1"/>
</dbReference>
<dbReference type="Gene3D" id="2.40.30.170">
    <property type="match status" value="1"/>
</dbReference>
<comment type="caution">
    <text evidence="13">The sequence shown here is derived from an EMBL/GenBank/DDBJ whole genome shotgun (WGS) entry which is preliminary data.</text>
</comment>
<dbReference type="Pfam" id="PF25876">
    <property type="entry name" value="HH_MFP_RND"/>
    <property type="match status" value="1"/>
</dbReference>
<keyword evidence="5" id="KW-0997">Cell inner membrane</keyword>
<protein>
    <submittedName>
        <fullName evidence="13">Multidrug transporter subunit MdtA</fullName>
    </submittedName>
</protein>
<organism evidence="13 14">
    <name type="scientific">Achromobacter aloeverae</name>
    <dbReference type="NCBI Taxonomy" id="1750518"/>
    <lineage>
        <taxon>Bacteria</taxon>
        <taxon>Pseudomonadati</taxon>
        <taxon>Pseudomonadota</taxon>
        <taxon>Betaproteobacteria</taxon>
        <taxon>Burkholderiales</taxon>
        <taxon>Alcaligenaceae</taxon>
        <taxon>Achromobacter</taxon>
    </lineage>
</organism>
<dbReference type="InterPro" id="IPR058625">
    <property type="entry name" value="MdtA-like_BSH"/>
</dbReference>
<keyword evidence="3" id="KW-0813">Transport</keyword>
<feature type="domain" description="Multidrug resistance protein MdtA-like alpha-helical hairpin" evidence="9">
    <location>
        <begin position="172"/>
        <end position="242"/>
    </location>
</feature>
<dbReference type="InterPro" id="IPR058626">
    <property type="entry name" value="MdtA-like_b-barrel"/>
</dbReference>
<dbReference type="SUPFAM" id="SSF111369">
    <property type="entry name" value="HlyD-like secretion proteins"/>
    <property type="match status" value="1"/>
</dbReference>
<comment type="similarity">
    <text evidence="2">Belongs to the membrane fusion protein (MFP) (TC 8.A.1) family.</text>
</comment>
<dbReference type="Gene3D" id="2.40.420.20">
    <property type="match status" value="1"/>
</dbReference>
<evidence type="ECO:0000259" key="10">
    <source>
        <dbReference type="Pfam" id="PF25917"/>
    </source>
</evidence>
<evidence type="ECO:0000256" key="5">
    <source>
        <dbReference type="ARBA" id="ARBA00022519"/>
    </source>
</evidence>
<feature type="region of interest" description="Disordered" evidence="7">
    <location>
        <begin position="41"/>
        <end position="100"/>
    </location>
</feature>
<keyword evidence="14" id="KW-1185">Reference proteome</keyword>
<evidence type="ECO:0000256" key="4">
    <source>
        <dbReference type="ARBA" id="ARBA00022475"/>
    </source>
</evidence>
<evidence type="ECO:0000313" key="14">
    <source>
        <dbReference type="Proteomes" id="UP000290849"/>
    </source>
</evidence>
<dbReference type="Pfam" id="PF25967">
    <property type="entry name" value="RND-MFP_C"/>
    <property type="match status" value="1"/>
</dbReference>
<feature type="transmembrane region" description="Helical" evidence="8">
    <location>
        <begin position="17"/>
        <end position="35"/>
    </location>
</feature>
<feature type="region of interest" description="Disordered" evidence="7">
    <location>
        <begin position="440"/>
        <end position="468"/>
    </location>
</feature>
<dbReference type="PANTHER" id="PTHR30469:SF12">
    <property type="entry name" value="MULTIDRUG RESISTANCE PROTEIN MDTA"/>
    <property type="match status" value="1"/>
</dbReference>
<evidence type="ECO:0000256" key="2">
    <source>
        <dbReference type="ARBA" id="ARBA00009477"/>
    </source>
</evidence>
<evidence type="ECO:0000256" key="8">
    <source>
        <dbReference type="SAM" id="Phobius"/>
    </source>
</evidence>
<dbReference type="Gene3D" id="1.10.287.470">
    <property type="entry name" value="Helix hairpin bin"/>
    <property type="match status" value="1"/>
</dbReference>
<evidence type="ECO:0000256" key="6">
    <source>
        <dbReference type="ARBA" id="ARBA00023136"/>
    </source>
</evidence>
<feature type="domain" description="Multidrug resistance protein MdtA-like C-terminal permuted SH3" evidence="12">
    <location>
        <begin position="368"/>
        <end position="427"/>
    </location>
</feature>
<keyword evidence="8" id="KW-1133">Transmembrane helix</keyword>
<dbReference type="FunFam" id="2.40.420.20:FF:000001">
    <property type="entry name" value="Efflux RND transporter periplasmic adaptor subunit"/>
    <property type="match status" value="1"/>
</dbReference>
<evidence type="ECO:0000259" key="12">
    <source>
        <dbReference type="Pfam" id="PF25967"/>
    </source>
</evidence>
<keyword evidence="6 8" id="KW-0472">Membrane</keyword>
<dbReference type="NCBIfam" id="NF008589">
    <property type="entry name" value="PRK11556.1"/>
    <property type="match status" value="1"/>
</dbReference>
<dbReference type="NCBIfam" id="TIGR01730">
    <property type="entry name" value="RND_mfp"/>
    <property type="match status" value="1"/>
</dbReference>
<keyword evidence="8" id="KW-0812">Transmembrane</keyword>
<evidence type="ECO:0000313" key="13">
    <source>
        <dbReference type="EMBL" id="RXN84593.1"/>
    </source>
</evidence>
<feature type="domain" description="Multidrug resistance protein MdtA-like barrel-sandwich hybrid" evidence="10">
    <location>
        <begin position="132"/>
        <end position="275"/>
    </location>
</feature>
<reference evidence="13 14" key="1">
    <citation type="journal article" date="2017" name="Int. J. Syst. Evol. Microbiol.">
        <title>Achromobacter aloeverae sp. nov., isolated from the root of Aloe vera (L.) Burm.f.</title>
        <authorList>
            <person name="Kuncharoen N."/>
            <person name="Muramatsu Y."/>
            <person name="Shibata C."/>
            <person name="Kamakura Y."/>
            <person name="Nakagawa Y."/>
            <person name="Tanasupawat S."/>
        </authorList>
    </citation>
    <scope>NUCLEOTIDE SEQUENCE [LARGE SCALE GENOMIC DNA]</scope>
    <source>
        <strain evidence="13 14">AVA-1</strain>
    </source>
</reference>
<evidence type="ECO:0000259" key="11">
    <source>
        <dbReference type="Pfam" id="PF25944"/>
    </source>
</evidence>